<dbReference type="InterPro" id="IPR023997">
    <property type="entry name" value="TonB-dep_OMP_SusC/RagA_CS"/>
</dbReference>
<evidence type="ECO:0000313" key="14">
    <source>
        <dbReference type="EMBL" id="RGI72073.1"/>
    </source>
</evidence>
<accession>A0A374MM48</accession>
<dbReference type="NCBIfam" id="TIGR04057">
    <property type="entry name" value="SusC_RagA_signa"/>
    <property type="match status" value="1"/>
</dbReference>
<dbReference type="EMBL" id="QRXV01000036">
    <property type="protein sequence ID" value="RGU34452.1"/>
    <property type="molecule type" value="Genomic_DNA"/>
</dbReference>
<keyword evidence="7 8" id="KW-0998">Cell outer membrane</keyword>
<dbReference type="EMBL" id="QSOF01000040">
    <property type="protein sequence ID" value="RGI72073.1"/>
    <property type="molecule type" value="Genomic_DNA"/>
</dbReference>
<keyword evidence="4 8" id="KW-0812">Transmembrane</keyword>
<evidence type="ECO:0000313" key="15">
    <source>
        <dbReference type="EMBL" id="RGU34452.1"/>
    </source>
</evidence>
<evidence type="ECO:0000256" key="4">
    <source>
        <dbReference type="ARBA" id="ARBA00022692"/>
    </source>
</evidence>
<evidence type="ECO:0000313" key="18">
    <source>
        <dbReference type="Proteomes" id="UP000283601"/>
    </source>
</evidence>
<evidence type="ECO:0000313" key="16">
    <source>
        <dbReference type="EMBL" id="RHE17402.1"/>
    </source>
</evidence>
<evidence type="ECO:0000313" key="19">
    <source>
        <dbReference type="Proteomes" id="UP000284022"/>
    </source>
</evidence>
<dbReference type="Gene3D" id="2.40.170.20">
    <property type="entry name" value="TonB-dependent receptor, beta-barrel domain"/>
    <property type="match status" value="1"/>
</dbReference>
<evidence type="ECO:0000256" key="9">
    <source>
        <dbReference type="RuleBase" id="RU003357"/>
    </source>
</evidence>
<evidence type="ECO:0000256" key="6">
    <source>
        <dbReference type="ARBA" id="ARBA00023136"/>
    </source>
</evidence>
<evidence type="ECO:0000313" key="13">
    <source>
        <dbReference type="EMBL" id="MDC1796237.1"/>
    </source>
</evidence>
<organism evidence="14 17">
    <name type="scientific">Bacteroides uniformis</name>
    <dbReference type="NCBI Taxonomy" id="820"/>
    <lineage>
        <taxon>Bacteria</taxon>
        <taxon>Pseudomonadati</taxon>
        <taxon>Bacteroidota</taxon>
        <taxon>Bacteroidia</taxon>
        <taxon>Bacteroidales</taxon>
        <taxon>Bacteroidaceae</taxon>
        <taxon>Bacteroides</taxon>
    </lineage>
</organism>
<proteinExistence type="inferred from homology"/>
<dbReference type="EMBL" id="JAQNRK010000032">
    <property type="protein sequence ID" value="MDC1796237.1"/>
    <property type="molecule type" value="Genomic_DNA"/>
</dbReference>
<dbReference type="InterPro" id="IPR008969">
    <property type="entry name" value="CarboxyPept-like_regulatory"/>
</dbReference>
<keyword evidence="10" id="KW-0732">Signal</keyword>
<dbReference type="Gene3D" id="2.60.40.1120">
    <property type="entry name" value="Carboxypeptidase-like, regulatory domain"/>
    <property type="match status" value="1"/>
</dbReference>
<feature type="domain" description="TonB-dependent receptor-like beta-barrel" evidence="11">
    <location>
        <begin position="491"/>
        <end position="1033"/>
    </location>
</feature>
<dbReference type="GeneID" id="99750305"/>
<dbReference type="Proteomes" id="UP000284022">
    <property type="component" value="Unassembled WGS sequence"/>
</dbReference>
<comment type="subcellular location">
    <subcellularLocation>
        <location evidence="1 8">Cell outer membrane</location>
        <topology evidence="1 8">Multi-pass membrane protein</topology>
    </subcellularLocation>
</comment>
<evidence type="ECO:0000259" key="11">
    <source>
        <dbReference type="Pfam" id="PF00593"/>
    </source>
</evidence>
<keyword evidence="2 8" id="KW-0813">Transport</keyword>
<feature type="signal peptide" evidence="10">
    <location>
        <begin position="1"/>
        <end position="22"/>
    </location>
</feature>
<dbReference type="Proteomes" id="UP001215818">
    <property type="component" value="Unassembled WGS sequence"/>
</dbReference>
<dbReference type="NCBIfam" id="TIGR04056">
    <property type="entry name" value="OMP_RagA_SusC"/>
    <property type="match status" value="1"/>
</dbReference>
<evidence type="ECO:0000259" key="12">
    <source>
        <dbReference type="Pfam" id="PF07715"/>
    </source>
</evidence>
<dbReference type="Pfam" id="PF00593">
    <property type="entry name" value="TonB_dep_Rec_b-barrel"/>
    <property type="match status" value="1"/>
</dbReference>
<sequence length="1072" mass="118745">MKYFKRNGFVALVSMLSLAAYAEDILPLSVAGSETKEFIQASGYGIDTSNMIQQERIIQGTVLEEGTNEPLIGVNVVVKGTTIGTTTDIDGKYSIKIPSDKAVLVFSYIGQKTEEYSVKGLSLLNVVMKSDATMLSEVVVYTGYMTQKKADLTGSVAMASASDLKKNASANAMKSLQGKMAGVHITTNGGNPAEGATVQIRGLSSLSGGVKPLIVLDGMPTENLNLRDINAGDIESIQVLKDAASASIYGARASGGVILIQTKKGQAGKTSIEYNGSVSINTVLNKPALMNAEQYGRAAFQAQAYDERVYGTSISLPSAYDYTWHRGDNGMAVLDGVKVAEFLNADQTVRGSDTDWMGEVFQTAVSHNHQLTISNGSEKSKSLFSLGYFNNEGTQIHTFFRQYSVRANTEYSLIKNRLKVGENLAVSYLQYRDQSETWWAMINPPASPVYDENGGWAGAPGFDDFTNPVRLLKMNKDNINNYVKIIGNIFLDLNIWKGISARTQFGLDYGNAYNRAVDGVWSETGGRNSDGENYVGSYQSHPLSYVWTNTLSYTLSTGKHNLDVVLGTEATRFVQEGFSARREGIYLEDRDFAHIGVTTGEKYNLGSSADEYTYFSLFGKANYVYNGKYLLSATVRRDGSSLFGENNRYATFPAFSAGWRIKDEAFMEDFDFLSDLKLRASWGANGSVQGLPRGYTTTPFTTDYFGTSYPIQGNESGPLYSGYSRTWLGNPDLKWETTTQTDLAVDFGFFDQRLTGSLGYYFKKTKDVLVQTPYIAVMGEGGEPWINGASMNNRGLEFEVSFRSDPSAEFQYTISANVGTYKTKLTELPENVINKYPGDGVRDFVIGRSPNVFYGLVADGIFKTQEEVDNHAEQPGKAVGRIRYKDLDGDGRVDELTDRTYIGTADPDFFGGITFDFRYRNFDLNMFFQGVFGNQVSNDWKRQSDFWHISGSVPVGKNHPTRLLDAWSFDNPDSDIPAMTNVMTNNEQRMSTYYIEDGSYLKLRNIELGYTFPAKVTNKMMMKNLRVYASARNVFTLKKFWGGDQFTSFDPEMSGYGYLTPFTMTFGLNVTF</sequence>
<dbReference type="Gene3D" id="2.170.130.10">
    <property type="entry name" value="TonB-dependent receptor, plug domain"/>
    <property type="match status" value="1"/>
</dbReference>
<name>A0A374MM48_BACUN</name>
<evidence type="ECO:0000256" key="3">
    <source>
        <dbReference type="ARBA" id="ARBA00022452"/>
    </source>
</evidence>
<dbReference type="EMBL" id="QSJZ01000035">
    <property type="protein sequence ID" value="RHE17402.1"/>
    <property type="molecule type" value="Genomic_DNA"/>
</dbReference>
<dbReference type="InterPro" id="IPR012910">
    <property type="entry name" value="Plug_dom"/>
</dbReference>
<dbReference type="SUPFAM" id="SSF56935">
    <property type="entry name" value="Porins"/>
    <property type="match status" value="1"/>
</dbReference>
<dbReference type="Proteomes" id="UP000263754">
    <property type="component" value="Unassembled WGS sequence"/>
</dbReference>
<keyword evidence="5 9" id="KW-0798">TonB box</keyword>
<dbReference type="InterPro" id="IPR039426">
    <property type="entry name" value="TonB-dep_rcpt-like"/>
</dbReference>
<gene>
    <name evidence="16" type="ORF">DW758_20610</name>
    <name evidence="15" type="ORF">DWW83_20850</name>
    <name evidence="14" type="ORF">DXD90_18820</name>
    <name evidence="13" type="ORF">POY73_19135</name>
</gene>
<dbReference type="Pfam" id="PF07715">
    <property type="entry name" value="Plug"/>
    <property type="match status" value="1"/>
</dbReference>
<evidence type="ECO:0000256" key="1">
    <source>
        <dbReference type="ARBA" id="ARBA00004571"/>
    </source>
</evidence>
<evidence type="ECO:0000313" key="17">
    <source>
        <dbReference type="Proteomes" id="UP000263754"/>
    </source>
</evidence>
<protein>
    <submittedName>
        <fullName evidence="14">TonB-dependent receptor</fullName>
    </submittedName>
</protein>
<keyword evidence="6 8" id="KW-0472">Membrane</keyword>
<dbReference type="InterPro" id="IPR023996">
    <property type="entry name" value="TonB-dep_OMP_SusC/RagA"/>
</dbReference>
<dbReference type="InterPro" id="IPR036942">
    <property type="entry name" value="Beta-barrel_TonB_sf"/>
</dbReference>
<reference evidence="13 20" key="2">
    <citation type="submission" date="2022-10" db="EMBL/GenBank/DDBJ databases">
        <title>Human gut microbiome strain richness.</title>
        <authorList>
            <person name="Chen-Liaw A."/>
        </authorList>
    </citation>
    <scope>NUCLEOTIDE SEQUENCE [LARGE SCALE GENOMIC DNA]</scope>
    <source>
        <strain evidence="13 20">D53st1_B1_D53t1_180928</strain>
    </source>
</reference>
<dbReference type="SUPFAM" id="SSF49464">
    <property type="entry name" value="Carboxypeptidase regulatory domain-like"/>
    <property type="match status" value="1"/>
</dbReference>
<comment type="similarity">
    <text evidence="8 9">Belongs to the TonB-dependent receptor family.</text>
</comment>
<keyword evidence="14" id="KW-0675">Receptor</keyword>
<dbReference type="InterPro" id="IPR000531">
    <property type="entry name" value="Beta-barrel_TonB"/>
</dbReference>
<evidence type="ECO:0000256" key="10">
    <source>
        <dbReference type="SAM" id="SignalP"/>
    </source>
</evidence>
<dbReference type="InterPro" id="IPR037066">
    <property type="entry name" value="Plug_dom_sf"/>
</dbReference>
<keyword evidence="3 8" id="KW-1134">Transmembrane beta strand</keyword>
<dbReference type="AlphaFoldDB" id="A0A374MM48"/>
<evidence type="ECO:0000256" key="8">
    <source>
        <dbReference type="PROSITE-ProRule" id="PRU01360"/>
    </source>
</evidence>
<feature type="domain" description="TonB-dependent receptor plug" evidence="12">
    <location>
        <begin position="149"/>
        <end position="257"/>
    </location>
</feature>
<evidence type="ECO:0000313" key="20">
    <source>
        <dbReference type="Proteomes" id="UP001215818"/>
    </source>
</evidence>
<comment type="caution">
    <text evidence="14">The sequence shown here is derived from an EMBL/GenBank/DDBJ whole genome shotgun (WGS) entry which is preliminary data.</text>
</comment>
<dbReference type="Pfam" id="PF13715">
    <property type="entry name" value="CarbopepD_reg_2"/>
    <property type="match status" value="1"/>
</dbReference>
<dbReference type="PROSITE" id="PS52016">
    <property type="entry name" value="TONB_DEPENDENT_REC_3"/>
    <property type="match status" value="1"/>
</dbReference>
<evidence type="ECO:0000256" key="5">
    <source>
        <dbReference type="ARBA" id="ARBA00023077"/>
    </source>
</evidence>
<dbReference type="Proteomes" id="UP000283601">
    <property type="component" value="Unassembled WGS sequence"/>
</dbReference>
<feature type="chain" id="PRO_5044389301" evidence="10">
    <location>
        <begin position="23"/>
        <end position="1072"/>
    </location>
</feature>
<dbReference type="RefSeq" id="WP_005824519.1">
    <property type="nucleotide sequence ID" value="NZ_BAABXG010000001.1"/>
</dbReference>
<dbReference type="GO" id="GO:0009279">
    <property type="term" value="C:cell outer membrane"/>
    <property type="evidence" value="ECO:0007669"/>
    <property type="project" value="UniProtKB-SubCell"/>
</dbReference>
<reference evidence="17 18" key="1">
    <citation type="submission" date="2018-08" db="EMBL/GenBank/DDBJ databases">
        <title>A genome reference for cultivated species of the human gut microbiota.</title>
        <authorList>
            <person name="Zou Y."/>
            <person name="Xue W."/>
            <person name="Luo G."/>
        </authorList>
    </citation>
    <scope>NUCLEOTIDE SEQUENCE [LARGE SCALE GENOMIC DNA]</scope>
    <source>
        <strain evidence="15 19">AF17-20</strain>
        <strain evidence="16 18">AM29-12AC</strain>
        <strain evidence="14 17">TM10-17</strain>
    </source>
</reference>
<evidence type="ECO:0000256" key="7">
    <source>
        <dbReference type="ARBA" id="ARBA00023237"/>
    </source>
</evidence>
<evidence type="ECO:0000256" key="2">
    <source>
        <dbReference type="ARBA" id="ARBA00022448"/>
    </source>
</evidence>